<dbReference type="CDD" id="cd00298">
    <property type="entry name" value="ACD_sHsps_p23-like"/>
    <property type="match status" value="1"/>
</dbReference>
<organism evidence="5 6">
    <name type="scientific">Pogona vitticeps</name>
    <name type="common">central bearded dragon</name>
    <dbReference type="NCBI Taxonomy" id="103695"/>
    <lineage>
        <taxon>Eukaryota</taxon>
        <taxon>Metazoa</taxon>
        <taxon>Chordata</taxon>
        <taxon>Craniata</taxon>
        <taxon>Vertebrata</taxon>
        <taxon>Euteleostomi</taxon>
        <taxon>Lepidosauria</taxon>
        <taxon>Squamata</taxon>
        <taxon>Bifurcata</taxon>
        <taxon>Unidentata</taxon>
        <taxon>Episquamata</taxon>
        <taxon>Toxicofera</taxon>
        <taxon>Iguania</taxon>
        <taxon>Acrodonta</taxon>
        <taxon>Agamidae</taxon>
        <taxon>Amphibolurinae</taxon>
        <taxon>Pogona</taxon>
    </lineage>
</organism>
<evidence type="ECO:0000313" key="5">
    <source>
        <dbReference type="Proteomes" id="UP001652642"/>
    </source>
</evidence>
<evidence type="ECO:0000259" key="3">
    <source>
        <dbReference type="Pfam" id="PF08190"/>
    </source>
</evidence>
<evidence type="ECO:0000259" key="4">
    <source>
        <dbReference type="Pfam" id="PF18201"/>
    </source>
</evidence>
<reference evidence="6" key="1">
    <citation type="submission" date="2025-08" db="UniProtKB">
        <authorList>
            <consortium name="RefSeq"/>
        </authorList>
    </citation>
    <scope>IDENTIFICATION</scope>
</reference>
<evidence type="ECO:0000256" key="1">
    <source>
        <dbReference type="ARBA" id="ARBA00008511"/>
    </source>
</evidence>
<evidence type="ECO:0000313" key="6">
    <source>
        <dbReference type="RefSeq" id="XP_072835411.1"/>
    </source>
</evidence>
<dbReference type="Proteomes" id="UP001652642">
    <property type="component" value="Chromosome 8"/>
</dbReference>
<protein>
    <recommendedName>
        <fullName evidence="2">PIH1 domain-containing protein 2</fullName>
    </recommendedName>
</protein>
<dbReference type="Pfam" id="PF18201">
    <property type="entry name" value="PIH1_CS"/>
    <property type="match status" value="1"/>
</dbReference>
<dbReference type="GeneID" id="110078699"/>
<comment type="similarity">
    <text evidence="1">Belongs to the PIH1 family.</text>
</comment>
<dbReference type="RefSeq" id="XP_072835411.1">
    <property type="nucleotide sequence ID" value="XM_072979310.1"/>
</dbReference>
<dbReference type="InterPro" id="IPR041442">
    <property type="entry name" value="PIH1D1/2/3_CS-like"/>
</dbReference>
<evidence type="ECO:0000256" key="2">
    <source>
        <dbReference type="ARBA" id="ARBA00040541"/>
    </source>
</evidence>
<feature type="domain" description="PIH1D1/2/3 CS-like" evidence="4">
    <location>
        <begin position="243"/>
        <end position="314"/>
    </location>
</feature>
<dbReference type="Pfam" id="PF08190">
    <property type="entry name" value="PIH1"/>
    <property type="match status" value="1"/>
</dbReference>
<proteinExistence type="inferred from homology"/>
<keyword evidence="5" id="KW-1185">Reference proteome</keyword>
<dbReference type="PANTHER" id="PTHR22997:SF6">
    <property type="entry name" value="PIH1 DOMAIN-CONTAINING PROTEIN 2"/>
    <property type="match status" value="1"/>
</dbReference>
<name>A0ABM5EQI0_9SAUR</name>
<accession>A0ABM5EQI0</accession>
<feature type="domain" description="PIH1 N-terminal" evidence="3">
    <location>
        <begin position="42"/>
        <end position="173"/>
    </location>
</feature>
<gene>
    <name evidence="6" type="primary">PIH1D2</name>
</gene>
<dbReference type="InterPro" id="IPR012981">
    <property type="entry name" value="PIH1_N"/>
</dbReference>
<dbReference type="InterPro" id="IPR050734">
    <property type="entry name" value="PIH1/Kintoun_subfamily"/>
</dbReference>
<dbReference type="PANTHER" id="PTHR22997">
    <property type="entry name" value="PIH1 DOMAIN-CONTAINING PROTEIN 1"/>
    <property type="match status" value="1"/>
</dbReference>
<sequence>MESIRNSEDMLAKASQLWTMLDDMAENSPESYRQFMRQQMKDAKEYYAPPEPYLCLRTHILAPTEKILFVNICGWNRVPAPCSPSEPVSLSAGKIQEVSHPSELYSIIDIAFNPSVLERRNEEVADKDQLIHLVLRYIEEHYDITLSPSYSRENFKLKGSLERMRQSLRKEQPPLALSKNTKQEVTLSHLGNMVAKEDSGDLPVRRKDAQPAGRCLIEEVSCTESPEELCTPAYEIATRKDANGKPLKIELKVKLPELWRISECSLSISKDDLLLECPGKCRLQLDLPEVVNEEGATATFHKRKGVLLITMPVV</sequence>